<gene>
    <name evidence="2" type="ORF">TSAR_007611</name>
</gene>
<reference evidence="2 3" key="1">
    <citation type="journal article" date="2017" name="Curr. Biol.">
        <title>The Evolution of Venom by Co-option of Single-Copy Genes.</title>
        <authorList>
            <person name="Martinson E.O."/>
            <person name="Mrinalini"/>
            <person name="Kelkar Y.D."/>
            <person name="Chang C.H."/>
            <person name="Werren J.H."/>
        </authorList>
    </citation>
    <scope>NUCLEOTIDE SEQUENCE [LARGE SCALE GENOMIC DNA]</scope>
    <source>
        <strain evidence="2 3">Alberta</strain>
        <tissue evidence="2">Whole body</tissue>
    </source>
</reference>
<comment type="caution">
    <text evidence="2">The sequence shown here is derived from an EMBL/GenBank/DDBJ whole genome shotgun (WGS) entry which is preliminary data.</text>
</comment>
<dbReference type="Proteomes" id="UP000215335">
    <property type="component" value="Unassembled WGS sequence"/>
</dbReference>
<dbReference type="AlphaFoldDB" id="A0A232EUP4"/>
<proteinExistence type="predicted"/>
<feature type="compositionally biased region" description="Polar residues" evidence="1">
    <location>
        <begin position="16"/>
        <end position="28"/>
    </location>
</feature>
<dbReference type="EMBL" id="NNAY01002102">
    <property type="protein sequence ID" value="OXU22082.1"/>
    <property type="molecule type" value="Genomic_DNA"/>
</dbReference>
<feature type="compositionally biased region" description="Polar residues" evidence="1">
    <location>
        <begin position="41"/>
        <end position="52"/>
    </location>
</feature>
<keyword evidence="3" id="KW-1185">Reference proteome</keyword>
<sequence>MLHIRCDRRAEDDSSQRGVVSQTHTSATRAARRLSDKRPQSRTTMHSMHTTW</sequence>
<accession>A0A232EUP4</accession>
<evidence type="ECO:0000313" key="3">
    <source>
        <dbReference type="Proteomes" id="UP000215335"/>
    </source>
</evidence>
<feature type="region of interest" description="Disordered" evidence="1">
    <location>
        <begin position="1"/>
        <end position="52"/>
    </location>
</feature>
<evidence type="ECO:0000313" key="2">
    <source>
        <dbReference type="EMBL" id="OXU22082.1"/>
    </source>
</evidence>
<evidence type="ECO:0000256" key="1">
    <source>
        <dbReference type="SAM" id="MobiDB-lite"/>
    </source>
</evidence>
<organism evidence="2 3">
    <name type="scientific">Trichomalopsis sarcophagae</name>
    <dbReference type="NCBI Taxonomy" id="543379"/>
    <lineage>
        <taxon>Eukaryota</taxon>
        <taxon>Metazoa</taxon>
        <taxon>Ecdysozoa</taxon>
        <taxon>Arthropoda</taxon>
        <taxon>Hexapoda</taxon>
        <taxon>Insecta</taxon>
        <taxon>Pterygota</taxon>
        <taxon>Neoptera</taxon>
        <taxon>Endopterygota</taxon>
        <taxon>Hymenoptera</taxon>
        <taxon>Apocrita</taxon>
        <taxon>Proctotrupomorpha</taxon>
        <taxon>Chalcidoidea</taxon>
        <taxon>Pteromalidae</taxon>
        <taxon>Pteromalinae</taxon>
        <taxon>Trichomalopsis</taxon>
    </lineage>
</organism>
<name>A0A232EUP4_9HYME</name>
<protein>
    <submittedName>
        <fullName evidence="2">Uncharacterized protein</fullName>
    </submittedName>
</protein>
<feature type="compositionally biased region" description="Basic and acidic residues" evidence="1">
    <location>
        <begin position="1"/>
        <end position="15"/>
    </location>
</feature>